<gene>
    <name evidence="1" type="ordered locus">Oter_1059</name>
</gene>
<reference evidence="1 2" key="1">
    <citation type="journal article" date="2011" name="J. Bacteriol.">
        <title>Genome sequence of the verrucomicrobium Opitutus terrae PB90-1, an abundant inhabitant of rice paddy soil ecosystems.</title>
        <authorList>
            <person name="van Passel M.W."/>
            <person name="Kant R."/>
            <person name="Palva A."/>
            <person name="Copeland A."/>
            <person name="Lucas S."/>
            <person name="Lapidus A."/>
            <person name="Glavina del Rio T."/>
            <person name="Pitluck S."/>
            <person name="Goltsman E."/>
            <person name="Clum A."/>
            <person name="Sun H."/>
            <person name="Schmutz J."/>
            <person name="Larimer F.W."/>
            <person name="Land M.L."/>
            <person name="Hauser L."/>
            <person name="Kyrpides N."/>
            <person name="Mikhailova N."/>
            <person name="Richardson P.P."/>
            <person name="Janssen P.H."/>
            <person name="de Vos W.M."/>
            <person name="Smidt H."/>
        </authorList>
    </citation>
    <scope>NUCLEOTIDE SEQUENCE [LARGE SCALE GENOMIC DNA]</scope>
    <source>
        <strain evidence="2">DSM 11246 / JCM 15787 / PB90-1</strain>
    </source>
</reference>
<dbReference type="Proteomes" id="UP000007013">
    <property type="component" value="Chromosome"/>
</dbReference>
<keyword evidence="2" id="KW-1185">Reference proteome</keyword>
<proteinExistence type="predicted"/>
<dbReference type="InterPro" id="IPR011990">
    <property type="entry name" value="TPR-like_helical_dom_sf"/>
</dbReference>
<evidence type="ECO:0000313" key="1">
    <source>
        <dbReference type="EMBL" id="ACB74347.1"/>
    </source>
</evidence>
<dbReference type="Gene3D" id="1.25.40.10">
    <property type="entry name" value="Tetratricopeptide repeat domain"/>
    <property type="match status" value="1"/>
</dbReference>
<evidence type="ECO:0000313" key="2">
    <source>
        <dbReference type="Proteomes" id="UP000007013"/>
    </source>
</evidence>
<dbReference type="EMBL" id="CP001032">
    <property type="protein sequence ID" value="ACB74347.1"/>
    <property type="molecule type" value="Genomic_DNA"/>
</dbReference>
<protein>
    <submittedName>
        <fullName evidence="1">Uncharacterized protein</fullName>
    </submittedName>
</protein>
<organism evidence="1 2">
    <name type="scientific">Opitutus terrae (strain DSM 11246 / JCM 15787 / PB90-1)</name>
    <dbReference type="NCBI Taxonomy" id="452637"/>
    <lineage>
        <taxon>Bacteria</taxon>
        <taxon>Pseudomonadati</taxon>
        <taxon>Verrucomicrobiota</taxon>
        <taxon>Opitutia</taxon>
        <taxon>Opitutales</taxon>
        <taxon>Opitutaceae</taxon>
        <taxon>Opitutus</taxon>
    </lineage>
</organism>
<dbReference type="HOGENOM" id="CLU_502343_0_0_0"/>
<accession>B1ZMK2</accession>
<dbReference type="OrthoDB" id="5523615at2"/>
<dbReference type="RefSeq" id="WP_012373885.1">
    <property type="nucleotide sequence ID" value="NC_010571.1"/>
</dbReference>
<sequence>MSLLTRRFSCWLLIGIVLGSGWLAPAGRAAEDTRTAATPETDFGAVVVLSPYEVVAQSLDFRRWRRYSSPHFLVYTDADPNLAAMAVRQMEMVQQTAEFYFRRKITRLAPMIAVLPTRAEDWRRIGAESDAEWDMQGVMIGSCRKLQLIQNDWQKKDLSPAWRGLVAYQLETIGVAGPPWFKRGIEAFFSAVNIRGDTLTMGRQREWRKTLARHGWIEWPRFFGLSGAAAEGPGALPRGQFSAQAAVIMHYCLSHPAPGWTPRLFAWASYLAAGGVPSEENFQRFFEIGWADWQQRLERMLDDRKYTEATVRFMPASLRFPVASNDVSTAEMRELFVLSQIATRPTKESDASLDALLAHGLATESLRELLADACGARGRTDAQFEELRRLIALGSENPAVYADAAQILFQRERTDDTLDARLGGEDGEQIRDWCRKAVALEPLYLKAAELLAWAEAIAPTVDARSLAAITNLHRALDQYTRTDKILVALAVAQWRVGNGAEAHALAEQIRASELSGSWAKQLAADLLARLDATSIRSTTDGG</sequence>
<dbReference type="AlphaFoldDB" id="B1ZMK2"/>
<name>B1ZMK2_OPITP</name>
<dbReference type="KEGG" id="ote:Oter_1059"/>
<dbReference type="STRING" id="452637.Oter_1059"/>